<name>A0A811RLQ6_9POAL</name>
<evidence type="ECO:0000256" key="9">
    <source>
        <dbReference type="SAM" id="MobiDB-lite"/>
    </source>
</evidence>
<keyword evidence="4 7" id="KW-0378">Hydrolase</keyword>
<feature type="compositionally biased region" description="Basic residues" evidence="9">
    <location>
        <begin position="528"/>
        <end position="540"/>
    </location>
</feature>
<feature type="region of interest" description="Disordered" evidence="9">
    <location>
        <begin position="510"/>
        <end position="577"/>
    </location>
</feature>
<dbReference type="InterPro" id="IPR019801">
    <property type="entry name" value="Glyco_hydro_35_CS"/>
</dbReference>
<evidence type="ECO:0000256" key="3">
    <source>
        <dbReference type="ARBA" id="ARBA00012756"/>
    </source>
</evidence>
<dbReference type="InterPro" id="IPR001878">
    <property type="entry name" value="Znf_CCHC"/>
</dbReference>
<evidence type="ECO:0000256" key="7">
    <source>
        <dbReference type="RuleBase" id="RU000675"/>
    </source>
</evidence>
<dbReference type="PRINTS" id="PR00742">
    <property type="entry name" value="GLHYDRLASE35"/>
</dbReference>
<comment type="catalytic activity">
    <reaction evidence="1 7">
        <text>Hydrolysis of terminal non-reducing beta-D-galactose residues in beta-D-galactosides.</text>
        <dbReference type="EC" id="3.2.1.23"/>
    </reaction>
</comment>
<dbReference type="AlphaFoldDB" id="A0A811RLQ6"/>
<evidence type="ECO:0000313" key="12">
    <source>
        <dbReference type="EMBL" id="CAD6271408.1"/>
    </source>
</evidence>
<dbReference type="Gene3D" id="4.10.60.10">
    <property type="entry name" value="Zinc finger, CCHC-type"/>
    <property type="match status" value="1"/>
</dbReference>
<evidence type="ECO:0000256" key="5">
    <source>
        <dbReference type="ARBA" id="ARBA00023295"/>
    </source>
</evidence>
<evidence type="ECO:0000256" key="6">
    <source>
        <dbReference type="PROSITE-ProRule" id="PRU00047"/>
    </source>
</evidence>
<keyword evidence="6" id="KW-0862">Zinc</keyword>
<feature type="region of interest" description="Disordered" evidence="9">
    <location>
        <begin position="331"/>
        <end position="412"/>
    </location>
</feature>
<evidence type="ECO:0000259" key="11">
    <source>
        <dbReference type="PROSITE" id="PS50158"/>
    </source>
</evidence>
<dbReference type="Pfam" id="PF01301">
    <property type="entry name" value="Glyco_hydro_35"/>
    <property type="match status" value="1"/>
</dbReference>
<dbReference type="EMBL" id="CAJGYO010000016">
    <property type="protein sequence ID" value="CAD6271408.1"/>
    <property type="molecule type" value="Genomic_DNA"/>
</dbReference>
<keyword evidence="6" id="KW-0863">Zinc-finger</keyword>
<proteinExistence type="inferred from homology"/>
<dbReference type="GO" id="GO:0005975">
    <property type="term" value="P:carbohydrate metabolic process"/>
    <property type="evidence" value="ECO:0007669"/>
    <property type="project" value="InterPro"/>
</dbReference>
<feature type="domain" description="CCHC-type" evidence="11">
    <location>
        <begin position="461"/>
        <end position="475"/>
    </location>
</feature>
<dbReference type="InterPro" id="IPR017853">
    <property type="entry name" value="GH"/>
</dbReference>
<feature type="compositionally biased region" description="Basic and acidic residues" evidence="9">
    <location>
        <begin position="331"/>
        <end position="348"/>
    </location>
</feature>
<dbReference type="SUPFAM" id="SSF51445">
    <property type="entry name" value="(Trans)glycosidases"/>
    <property type="match status" value="1"/>
</dbReference>
<feature type="region of interest" description="Disordered" evidence="9">
    <location>
        <begin position="778"/>
        <end position="842"/>
    </location>
</feature>
<organism evidence="12 13">
    <name type="scientific">Miscanthus lutarioriparius</name>
    <dbReference type="NCBI Taxonomy" id="422564"/>
    <lineage>
        <taxon>Eukaryota</taxon>
        <taxon>Viridiplantae</taxon>
        <taxon>Streptophyta</taxon>
        <taxon>Embryophyta</taxon>
        <taxon>Tracheophyta</taxon>
        <taxon>Spermatophyta</taxon>
        <taxon>Magnoliopsida</taxon>
        <taxon>Liliopsida</taxon>
        <taxon>Poales</taxon>
        <taxon>Poaceae</taxon>
        <taxon>PACMAD clade</taxon>
        <taxon>Panicoideae</taxon>
        <taxon>Andropogonodae</taxon>
        <taxon>Andropogoneae</taxon>
        <taxon>Saccharinae</taxon>
        <taxon>Miscanthus</taxon>
    </lineage>
</organism>
<evidence type="ECO:0000256" key="2">
    <source>
        <dbReference type="ARBA" id="ARBA00009809"/>
    </source>
</evidence>
<comment type="caution">
    <text evidence="12">The sequence shown here is derived from an EMBL/GenBank/DDBJ whole genome shotgun (WGS) entry which is preliminary data.</text>
</comment>
<feature type="region of interest" description="Disordered" evidence="9">
    <location>
        <begin position="1153"/>
        <end position="1177"/>
    </location>
</feature>
<feature type="signal peptide" evidence="10">
    <location>
        <begin position="1"/>
        <end position="21"/>
    </location>
</feature>
<dbReference type="Pfam" id="PF00098">
    <property type="entry name" value="zf-CCHC"/>
    <property type="match status" value="1"/>
</dbReference>
<keyword evidence="5 7" id="KW-0326">Glycosidase</keyword>
<dbReference type="Gene3D" id="2.60.120.260">
    <property type="entry name" value="Galactose-binding domain-like"/>
    <property type="match status" value="1"/>
</dbReference>
<dbReference type="Proteomes" id="UP000604825">
    <property type="component" value="Unassembled WGS sequence"/>
</dbReference>
<dbReference type="InterPro" id="IPR001944">
    <property type="entry name" value="Glycoside_Hdrlase_35"/>
</dbReference>
<feature type="compositionally biased region" description="Low complexity" evidence="9">
    <location>
        <begin position="855"/>
        <end position="874"/>
    </location>
</feature>
<dbReference type="Gene3D" id="3.20.20.80">
    <property type="entry name" value="Glycosidases"/>
    <property type="match status" value="1"/>
</dbReference>
<dbReference type="InterPro" id="IPR036875">
    <property type="entry name" value="Znf_CCHC_sf"/>
</dbReference>
<evidence type="ECO:0000313" key="13">
    <source>
        <dbReference type="Proteomes" id="UP000604825"/>
    </source>
</evidence>
<protein>
    <recommendedName>
        <fullName evidence="3 7">Beta-galactosidase</fullName>
        <ecNumber evidence="3 7">3.2.1.23</ecNumber>
    </recommendedName>
</protein>
<gene>
    <name evidence="12" type="ORF">NCGR_LOCUS54694</name>
</gene>
<evidence type="ECO:0000256" key="8">
    <source>
        <dbReference type="RuleBase" id="RU003679"/>
    </source>
</evidence>
<dbReference type="GO" id="GO:0008270">
    <property type="term" value="F:zinc ion binding"/>
    <property type="evidence" value="ECO:0007669"/>
    <property type="project" value="UniProtKB-KW"/>
</dbReference>
<keyword evidence="6" id="KW-0479">Metal-binding</keyword>
<sequence length="1240" mass="134801">MASGGAFRNLLLVLPLCLARASLVGGEASRRFQIVGGDVHYFRIVPEYWKDRLLRAKALGLNTIQTYVPWNLHEPEPQSWEFKGFADIESYLRLAQELEMLVMLRVGSYICGEWDLGGFPPWLLTIEPALKLRSSDSSYLSLVERWWGVLLSKVAPLLYNNGGPVIMVQIENEFRSFGDDKNYLHYLVQLARRYLGNDIILYTTDGGAMGNLKNGSIPQDDVFAAVDFETGSNPWPIFRLQKKCNLPGKSAPLSSLGLLILFLHEVVQMAHGGTNFGFYNGANTGQDESDYKADLISYDYASVTPNSSFHLLIPFCKSTYLRDLFTGQDAPIKEHGDVGRSKGERWRDASPSSSAGGSSPVPSFKEVLLSGGASSSVSPQPAVVETRPPPRVVLRSRPRQASVGEGPDADGWQRYEGRRARKRRLQELRDPHRPVPVDLRGRCYNCFSPSHRAAFCWKGPRCFKCREIGHRASDCVGRRRALHAAAPRALLVWRPKATLGGSSSEKMVVSAAAPGEETSGAAVEQGSRARRRRRVRKRRRSDAAGPGGPPGQEDEGNDEPAASIRAPAGSDYVPPRPRRIIDRSAKMARAEDELCKALSVSIVGDSSTLSVDVLVDELARRHELPIESLEFHSLSRQDCLLILPDEAAAVRVYNEGRPLHLPPFTLYFRRWSRFKSATAVVLPSLVDIELSGIPAHAWELETAEHLLDEWCWVRELHPATIDRRDYSSFRLKAWCSQLESIPAVMDLDIVEPPVQVEESPPVKRALRYEIKIDASVSPTVGADVDRPPSPPPHLDSDQGRRRRRQPAADVPASAALGSGARGDAPRGSVHQRLGAGPVAVDHGTVREELIDGLLSSEPEAPQPSSSRSPASSTPGDIEDMAAQVINPGPTFEDLFPREPDFPFWLSEVGLVSPVRLDCSHSDVFVSKEGDFTAQLPGKRPVSPSQAGPLAVSMVGQSTGDNCGASFSVPPPLGPAMVTMSPTQELAITGPVNAAIQHIGMDRGVATPVKTYFRRRRRLVDSDAMVAAPLPDLLASVEALAGPAGVAVQVGTPHQTPSPGLGCVAVLAETPPVAARLSPVGEDIHLSPAADAFGPGCQVAGDSVAVPTLPGTPNSNQLTSQRRRFLAKMTKKTTKILPTPRANRLRSRACVQRAPPRRSRRIAGMQPDSNGGGAPSRTKKTVMRALGLIGESAGIDQQSLEEYCMLFTGSASLPDIHVQALAALFSWVAPVDEEQDFAAEC</sequence>
<feature type="compositionally biased region" description="Low complexity" evidence="9">
    <location>
        <begin position="349"/>
        <end position="384"/>
    </location>
</feature>
<evidence type="ECO:0000256" key="10">
    <source>
        <dbReference type="SAM" id="SignalP"/>
    </source>
</evidence>
<evidence type="ECO:0000256" key="4">
    <source>
        <dbReference type="ARBA" id="ARBA00022801"/>
    </source>
</evidence>
<dbReference type="EC" id="3.2.1.23" evidence="3 7"/>
<dbReference type="GO" id="GO:0004565">
    <property type="term" value="F:beta-galactosidase activity"/>
    <property type="evidence" value="ECO:0007669"/>
    <property type="project" value="UniProtKB-EC"/>
</dbReference>
<reference evidence="12" key="1">
    <citation type="submission" date="2020-10" db="EMBL/GenBank/DDBJ databases">
        <authorList>
            <person name="Han B."/>
            <person name="Lu T."/>
            <person name="Zhao Q."/>
            <person name="Huang X."/>
            <person name="Zhao Y."/>
        </authorList>
    </citation>
    <scope>NUCLEOTIDE SEQUENCE</scope>
</reference>
<dbReference type="SUPFAM" id="SSF57756">
    <property type="entry name" value="Retrovirus zinc finger-like domains"/>
    <property type="match status" value="1"/>
</dbReference>
<dbReference type="OrthoDB" id="690292at2759"/>
<feature type="chain" id="PRO_5032389348" description="Beta-galactosidase" evidence="10">
    <location>
        <begin position="22"/>
        <end position="1240"/>
    </location>
</feature>
<dbReference type="PANTHER" id="PTHR23421">
    <property type="entry name" value="BETA-GALACTOSIDASE RELATED"/>
    <property type="match status" value="1"/>
</dbReference>
<evidence type="ECO:0000256" key="1">
    <source>
        <dbReference type="ARBA" id="ARBA00001412"/>
    </source>
</evidence>
<keyword evidence="13" id="KW-1185">Reference proteome</keyword>
<keyword evidence="10" id="KW-0732">Signal</keyword>
<dbReference type="PROSITE" id="PS50158">
    <property type="entry name" value="ZF_CCHC"/>
    <property type="match status" value="1"/>
</dbReference>
<dbReference type="SMART" id="SM00343">
    <property type="entry name" value="ZnF_C2HC"/>
    <property type="match status" value="2"/>
</dbReference>
<dbReference type="FunFam" id="3.20.20.80:FF:000115">
    <property type="entry name" value="Beta-galactosidase"/>
    <property type="match status" value="1"/>
</dbReference>
<dbReference type="PROSITE" id="PS01182">
    <property type="entry name" value="GLYCOSYL_HYDROL_F35"/>
    <property type="match status" value="1"/>
</dbReference>
<accession>A0A811RLQ6</accession>
<feature type="region of interest" description="Disordered" evidence="9">
    <location>
        <begin position="855"/>
        <end position="876"/>
    </location>
</feature>
<comment type="similarity">
    <text evidence="2 8">Belongs to the glycosyl hydrolase 35 family.</text>
</comment>
<dbReference type="InterPro" id="IPR031330">
    <property type="entry name" value="Gly_Hdrlase_35_cat"/>
</dbReference>
<dbReference type="GO" id="GO:0003676">
    <property type="term" value="F:nucleic acid binding"/>
    <property type="evidence" value="ECO:0007669"/>
    <property type="project" value="InterPro"/>
</dbReference>